<reference evidence="2" key="1">
    <citation type="submission" date="2021-03" db="EMBL/GenBank/DDBJ databases">
        <authorList>
            <person name="Wang G."/>
        </authorList>
    </citation>
    <scope>NUCLEOTIDE SEQUENCE</scope>
    <source>
        <strain evidence="2">KCTC 12899</strain>
    </source>
</reference>
<proteinExistence type="predicted"/>
<keyword evidence="3" id="KW-1185">Reference proteome</keyword>
<feature type="signal peptide" evidence="1">
    <location>
        <begin position="1"/>
        <end position="19"/>
    </location>
</feature>
<dbReference type="AlphaFoldDB" id="A0A8J7QEE2"/>
<comment type="caution">
    <text evidence="2">The sequence shown here is derived from an EMBL/GenBank/DDBJ whole genome shotgun (WGS) entry which is preliminary data.</text>
</comment>
<feature type="chain" id="PRO_5035161372" evidence="1">
    <location>
        <begin position="20"/>
        <end position="253"/>
    </location>
</feature>
<dbReference type="Proteomes" id="UP000664417">
    <property type="component" value="Unassembled WGS sequence"/>
</dbReference>
<dbReference type="RefSeq" id="WP_207857776.1">
    <property type="nucleotide sequence ID" value="NZ_JAFREP010000005.1"/>
</dbReference>
<gene>
    <name evidence="2" type="ORF">J3U88_06795</name>
</gene>
<protein>
    <submittedName>
        <fullName evidence="2">Uncharacterized protein</fullName>
    </submittedName>
</protein>
<evidence type="ECO:0000313" key="2">
    <source>
        <dbReference type="EMBL" id="MBO1318155.1"/>
    </source>
</evidence>
<name>A0A8J7QEE2_9BACT</name>
<dbReference type="PROSITE" id="PS51257">
    <property type="entry name" value="PROKAR_LIPOPROTEIN"/>
    <property type="match status" value="1"/>
</dbReference>
<accession>A0A8J7QEE2</accession>
<evidence type="ECO:0000256" key="1">
    <source>
        <dbReference type="SAM" id="SignalP"/>
    </source>
</evidence>
<sequence length="253" mass="28658">MRHFILFSFFMAASCSLTAQTPPNWTRQSSFIQQEYDAFRYASDRIYAHRACEGIDVYELNNLSEVRLLNQIAAPADALVALHIHGETLFRLTENALHTYSLADRDQPVETAVYDLSHVAHVRNMAVVDDMITVLTENYRGGGFFVRFNRNAVDPRPTTIEIPDYPGYDREVINILVKDTIFYVIPRGSGTKIVELVSESEARYLGNIQGISSPYNGAFLPNDDFLVLDSGSGFYVFDVSNPEEPFLLGRDRR</sequence>
<keyword evidence="1" id="KW-0732">Signal</keyword>
<dbReference type="EMBL" id="JAFREP010000005">
    <property type="protein sequence ID" value="MBO1318155.1"/>
    <property type="molecule type" value="Genomic_DNA"/>
</dbReference>
<evidence type="ECO:0000313" key="3">
    <source>
        <dbReference type="Proteomes" id="UP000664417"/>
    </source>
</evidence>
<organism evidence="2 3">
    <name type="scientific">Acanthopleuribacter pedis</name>
    <dbReference type="NCBI Taxonomy" id="442870"/>
    <lineage>
        <taxon>Bacteria</taxon>
        <taxon>Pseudomonadati</taxon>
        <taxon>Acidobacteriota</taxon>
        <taxon>Holophagae</taxon>
        <taxon>Acanthopleuribacterales</taxon>
        <taxon>Acanthopleuribacteraceae</taxon>
        <taxon>Acanthopleuribacter</taxon>
    </lineage>
</organism>